<keyword evidence="1" id="KW-0472">Membrane</keyword>
<reference evidence="2" key="1">
    <citation type="submission" date="2019-08" db="EMBL/GenBank/DDBJ databases">
        <authorList>
            <person name="Kucharzyk K."/>
            <person name="Murdoch R.W."/>
            <person name="Higgins S."/>
            <person name="Loffler F."/>
        </authorList>
    </citation>
    <scope>NUCLEOTIDE SEQUENCE</scope>
</reference>
<name>A0A645J853_9ZZZZ</name>
<evidence type="ECO:0000313" key="2">
    <source>
        <dbReference type="EMBL" id="MPN59801.1"/>
    </source>
</evidence>
<keyword evidence="1" id="KW-0812">Transmembrane</keyword>
<accession>A0A645J853</accession>
<gene>
    <name evidence="2" type="ORF">SDC9_207523</name>
</gene>
<dbReference type="AlphaFoldDB" id="A0A645J853"/>
<protein>
    <submittedName>
        <fullName evidence="2">Uncharacterized protein</fullName>
    </submittedName>
</protein>
<evidence type="ECO:0000256" key="1">
    <source>
        <dbReference type="SAM" id="Phobius"/>
    </source>
</evidence>
<sequence length="43" mass="4338">MPNLAGAVFGNMVSAFLKLLSPLLGLAGGRFAVLASKHRAAAV</sequence>
<proteinExistence type="predicted"/>
<organism evidence="2">
    <name type="scientific">bioreactor metagenome</name>
    <dbReference type="NCBI Taxonomy" id="1076179"/>
    <lineage>
        <taxon>unclassified sequences</taxon>
        <taxon>metagenomes</taxon>
        <taxon>ecological metagenomes</taxon>
    </lineage>
</organism>
<keyword evidence="1" id="KW-1133">Transmembrane helix</keyword>
<comment type="caution">
    <text evidence="2">The sequence shown here is derived from an EMBL/GenBank/DDBJ whole genome shotgun (WGS) entry which is preliminary data.</text>
</comment>
<dbReference type="EMBL" id="VSSQ01134232">
    <property type="protein sequence ID" value="MPN59801.1"/>
    <property type="molecule type" value="Genomic_DNA"/>
</dbReference>
<feature type="transmembrane region" description="Helical" evidence="1">
    <location>
        <begin position="12"/>
        <end position="33"/>
    </location>
</feature>